<protein>
    <submittedName>
        <fullName evidence="2">Uncharacterized protein</fullName>
    </submittedName>
</protein>
<dbReference type="EMBL" id="CAJVCH010074343">
    <property type="protein sequence ID" value="CAG7720852.1"/>
    <property type="molecule type" value="Genomic_DNA"/>
</dbReference>
<organism evidence="2 3">
    <name type="scientific">Allacma fusca</name>
    <dbReference type="NCBI Taxonomy" id="39272"/>
    <lineage>
        <taxon>Eukaryota</taxon>
        <taxon>Metazoa</taxon>
        <taxon>Ecdysozoa</taxon>
        <taxon>Arthropoda</taxon>
        <taxon>Hexapoda</taxon>
        <taxon>Collembola</taxon>
        <taxon>Symphypleona</taxon>
        <taxon>Sminthuridae</taxon>
        <taxon>Allacma</taxon>
    </lineage>
</organism>
<evidence type="ECO:0000313" key="2">
    <source>
        <dbReference type="EMBL" id="CAG7720852.1"/>
    </source>
</evidence>
<dbReference type="AlphaFoldDB" id="A0A8J2JLE2"/>
<feature type="non-terminal residue" evidence="2">
    <location>
        <position position="1"/>
    </location>
</feature>
<feature type="region of interest" description="Disordered" evidence="1">
    <location>
        <begin position="1"/>
        <end position="48"/>
    </location>
</feature>
<keyword evidence="3" id="KW-1185">Reference proteome</keyword>
<name>A0A8J2JLE2_9HEXA</name>
<dbReference type="Proteomes" id="UP000708208">
    <property type="component" value="Unassembled WGS sequence"/>
</dbReference>
<gene>
    <name evidence="2" type="ORF">AFUS01_LOCUS10105</name>
</gene>
<proteinExistence type="predicted"/>
<accession>A0A8J2JLE2</accession>
<sequence length="113" mass="12843">NPEGSCNKPERNAATPFTRSPHWSLLPPNPPIPTSDSTPAKHTFPCFNPHTSGEEQFRVLNPPLNSPLPASELVHTWNLPHMSLCTHLLCTFWKERRPEKKNDLRCQRSTNPL</sequence>
<comment type="caution">
    <text evidence="2">The sequence shown here is derived from an EMBL/GenBank/DDBJ whole genome shotgun (WGS) entry which is preliminary data.</text>
</comment>
<evidence type="ECO:0000313" key="3">
    <source>
        <dbReference type="Proteomes" id="UP000708208"/>
    </source>
</evidence>
<evidence type="ECO:0000256" key="1">
    <source>
        <dbReference type="SAM" id="MobiDB-lite"/>
    </source>
</evidence>
<reference evidence="2" key="1">
    <citation type="submission" date="2021-06" db="EMBL/GenBank/DDBJ databases">
        <authorList>
            <person name="Hodson N. C."/>
            <person name="Mongue J. A."/>
            <person name="Jaron S. K."/>
        </authorList>
    </citation>
    <scope>NUCLEOTIDE SEQUENCE</scope>
</reference>